<dbReference type="InterPro" id="IPR037185">
    <property type="entry name" value="EmrE-like"/>
</dbReference>
<gene>
    <name evidence="8" type="ORF">A2153_04795</name>
</gene>
<dbReference type="Proteomes" id="UP000177396">
    <property type="component" value="Unassembled WGS sequence"/>
</dbReference>
<dbReference type="GO" id="GO:0005886">
    <property type="term" value="C:plasma membrane"/>
    <property type="evidence" value="ECO:0007669"/>
    <property type="project" value="UniProtKB-SubCell"/>
</dbReference>
<name>A0A1F5YJ72_9BACT</name>
<feature type="transmembrane region" description="Helical" evidence="6">
    <location>
        <begin position="272"/>
        <end position="291"/>
    </location>
</feature>
<evidence type="ECO:0000256" key="6">
    <source>
        <dbReference type="SAM" id="Phobius"/>
    </source>
</evidence>
<feature type="domain" description="EamA" evidence="7">
    <location>
        <begin position="9"/>
        <end position="143"/>
    </location>
</feature>
<dbReference type="PANTHER" id="PTHR42920:SF5">
    <property type="entry name" value="EAMA DOMAIN-CONTAINING PROTEIN"/>
    <property type="match status" value="1"/>
</dbReference>
<evidence type="ECO:0000256" key="5">
    <source>
        <dbReference type="ARBA" id="ARBA00023136"/>
    </source>
</evidence>
<keyword evidence="3 6" id="KW-0812">Transmembrane</keyword>
<feature type="transmembrane region" description="Helical" evidence="6">
    <location>
        <begin position="183"/>
        <end position="204"/>
    </location>
</feature>
<dbReference type="Pfam" id="PF00892">
    <property type="entry name" value="EamA"/>
    <property type="match status" value="2"/>
</dbReference>
<evidence type="ECO:0000256" key="1">
    <source>
        <dbReference type="ARBA" id="ARBA00004651"/>
    </source>
</evidence>
<feature type="transmembrane region" description="Helical" evidence="6">
    <location>
        <begin position="39"/>
        <end position="58"/>
    </location>
</feature>
<accession>A0A1F5YJ72</accession>
<evidence type="ECO:0000313" key="9">
    <source>
        <dbReference type="Proteomes" id="UP000177396"/>
    </source>
</evidence>
<evidence type="ECO:0000259" key="7">
    <source>
        <dbReference type="Pfam" id="PF00892"/>
    </source>
</evidence>
<comment type="caution">
    <text evidence="8">The sequence shown here is derived from an EMBL/GenBank/DDBJ whole genome shotgun (WGS) entry which is preliminary data.</text>
</comment>
<comment type="subcellular location">
    <subcellularLocation>
        <location evidence="1">Cell membrane</location>
        <topology evidence="1">Multi-pass membrane protein</topology>
    </subcellularLocation>
</comment>
<dbReference type="InterPro" id="IPR051258">
    <property type="entry name" value="Diverse_Substrate_Transporter"/>
</dbReference>
<feature type="transmembrane region" description="Helical" evidence="6">
    <location>
        <begin position="70"/>
        <end position="91"/>
    </location>
</feature>
<evidence type="ECO:0000256" key="3">
    <source>
        <dbReference type="ARBA" id="ARBA00022692"/>
    </source>
</evidence>
<feature type="domain" description="EamA" evidence="7">
    <location>
        <begin position="157"/>
        <end position="288"/>
    </location>
</feature>
<feature type="transmembrane region" description="Helical" evidence="6">
    <location>
        <begin position="130"/>
        <end position="147"/>
    </location>
</feature>
<keyword evidence="5 6" id="KW-0472">Membrane</keyword>
<dbReference type="AlphaFoldDB" id="A0A1F5YJ72"/>
<proteinExistence type="predicted"/>
<dbReference type="SUPFAM" id="SSF103481">
    <property type="entry name" value="Multidrug resistance efflux transporter EmrE"/>
    <property type="match status" value="2"/>
</dbReference>
<sequence length="299" mass="33249">MTENSNIKKGVFFALLTAFISGLAIFYNKQIVISGIDPLTFNIIKNGGVAIILSLLLWKKEENLNFPRLIFDKRLILIGIVGGSIPFILYFEGLKQVAASEANLIHKTLFIWVALMAIPSLKEKLNLFQIIGYLLIIYANFFIGGLSGFKLSVFEGMIAGATILWAVENIIAKITLREVESVVVAWGRMFFGTIILILVAVMSGKVHLLFNIKLNQVFPVMGSIVLLTLYVVSWYKALKLAPVTLVTAILVLATPITNILSAVYISHKFPPIMSFNTTYVLLGILLISLGWQWRKKIAE</sequence>
<evidence type="ECO:0000256" key="4">
    <source>
        <dbReference type="ARBA" id="ARBA00022989"/>
    </source>
</evidence>
<feature type="transmembrane region" description="Helical" evidence="6">
    <location>
        <begin position="216"/>
        <end position="235"/>
    </location>
</feature>
<feature type="transmembrane region" description="Helical" evidence="6">
    <location>
        <begin position="12"/>
        <end position="33"/>
    </location>
</feature>
<evidence type="ECO:0000256" key="2">
    <source>
        <dbReference type="ARBA" id="ARBA00022475"/>
    </source>
</evidence>
<organism evidence="8 9">
    <name type="scientific">Candidatus Gottesmanbacteria bacterium RBG_16_38_7b</name>
    <dbReference type="NCBI Taxonomy" id="1798372"/>
    <lineage>
        <taxon>Bacteria</taxon>
        <taxon>Candidatus Gottesmaniibacteriota</taxon>
    </lineage>
</organism>
<feature type="transmembrane region" description="Helical" evidence="6">
    <location>
        <begin position="242"/>
        <end position="266"/>
    </location>
</feature>
<dbReference type="Gene3D" id="1.10.3730.20">
    <property type="match status" value="1"/>
</dbReference>
<dbReference type="InterPro" id="IPR000620">
    <property type="entry name" value="EamA_dom"/>
</dbReference>
<dbReference type="EMBL" id="MFJB01000027">
    <property type="protein sequence ID" value="OGG00259.1"/>
    <property type="molecule type" value="Genomic_DNA"/>
</dbReference>
<keyword evidence="4 6" id="KW-1133">Transmembrane helix</keyword>
<protein>
    <recommendedName>
        <fullName evidence="7">EamA domain-containing protein</fullName>
    </recommendedName>
</protein>
<evidence type="ECO:0000313" key="8">
    <source>
        <dbReference type="EMBL" id="OGG00259.1"/>
    </source>
</evidence>
<keyword evidence="2" id="KW-1003">Cell membrane</keyword>
<reference evidence="8 9" key="1">
    <citation type="journal article" date="2016" name="Nat. Commun.">
        <title>Thousands of microbial genomes shed light on interconnected biogeochemical processes in an aquifer system.</title>
        <authorList>
            <person name="Anantharaman K."/>
            <person name="Brown C.T."/>
            <person name="Hug L.A."/>
            <person name="Sharon I."/>
            <person name="Castelle C.J."/>
            <person name="Probst A.J."/>
            <person name="Thomas B.C."/>
            <person name="Singh A."/>
            <person name="Wilkins M.J."/>
            <person name="Karaoz U."/>
            <person name="Brodie E.L."/>
            <person name="Williams K.H."/>
            <person name="Hubbard S.S."/>
            <person name="Banfield J.F."/>
        </authorList>
    </citation>
    <scope>NUCLEOTIDE SEQUENCE [LARGE SCALE GENOMIC DNA]</scope>
</reference>
<dbReference type="PANTHER" id="PTHR42920">
    <property type="entry name" value="OS03G0707200 PROTEIN-RELATED"/>
    <property type="match status" value="1"/>
</dbReference>